<accession>A0ABV7QBU7</accession>
<dbReference type="Proteomes" id="UP001595764">
    <property type="component" value="Unassembled WGS sequence"/>
</dbReference>
<comment type="caution">
    <text evidence="1">The sequence shown here is derived from an EMBL/GenBank/DDBJ whole genome shotgun (WGS) entry which is preliminary data.</text>
</comment>
<proteinExistence type="predicted"/>
<dbReference type="PANTHER" id="PTHR34846">
    <property type="entry name" value="4-CARBOXYMUCONOLACTONE DECARBOXYLASE FAMILY PROTEIN (AFU_ORTHOLOGUE AFUA_6G11590)"/>
    <property type="match status" value="1"/>
</dbReference>
<dbReference type="Gene3D" id="1.20.1290.10">
    <property type="entry name" value="AhpD-like"/>
    <property type="match status" value="1"/>
</dbReference>
<sequence length="183" mass="19989">MNDNAGRLPLIDPDSAPEEVRAAFAKLPDVNLFRAMAGATTLYPPFVECLAGLFQELELDARTERLAVLLVGRLSDCHYVWRQNIVTAHSVGISDEQIAAIDRGDRTARCFSAKHQAALAFAEDCVRNVEVSDAVYAAAARELSSRAIAELLYVVGTYMMICRFARSGRVPLDEKPGPSPYAS</sequence>
<dbReference type="SUPFAM" id="SSF69118">
    <property type="entry name" value="AhpD-like"/>
    <property type="match status" value="1"/>
</dbReference>
<evidence type="ECO:0000313" key="1">
    <source>
        <dbReference type="EMBL" id="MFC3509654.1"/>
    </source>
</evidence>
<dbReference type="EMBL" id="JBHRWI010000006">
    <property type="protein sequence ID" value="MFC3509654.1"/>
    <property type="molecule type" value="Genomic_DNA"/>
</dbReference>
<reference evidence="2" key="1">
    <citation type="journal article" date="2019" name="Int. J. Syst. Evol. Microbiol.">
        <title>The Global Catalogue of Microorganisms (GCM) 10K type strain sequencing project: providing services to taxonomists for standard genome sequencing and annotation.</title>
        <authorList>
            <consortium name="The Broad Institute Genomics Platform"/>
            <consortium name="The Broad Institute Genome Sequencing Center for Infectious Disease"/>
            <person name="Wu L."/>
            <person name="Ma J."/>
        </authorList>
    </citation>
    <scope>NUCLEOTIDE SEQUENCE [LARGE SCALE GENOMIC DNA]</scope>
    <source>
        <strain evidence="2">CGMCC 4.7682</strain>
    </source>
</reference>
<evidence type="ECO:0000313" key="2">
    <source>
        <dbReference type="Proteomes" id="UP001595764"/>
    </source>
</evidence>
<protein>
    <submittedName>
        <fullName evidence="1">Carboxymuconolactone decarboxylase family protein</fullName>
    </submittedName>
</protein>
<dbReference type="PANTHER" id="PTHR34846:SF11">
    <property type="entry name" value="4-CARBOXYMUCONOLACTONE DECARBOXYLASE FAMILY PROTEIN (AFU_ORTHOLOGUE AFUA_6G11590)"/>
    <property type="match status" value="1"/>
</dbReference>
<keyword evidence="2" id="KW-1185">Reference proteome</keyword>
<gene>
    <name evidence="1" type="ORF">ACFORO_05730</name>
</gene>
<organism evidence="1 2">
    <name type="scientific">Amycolatopsis halotolerans</name>
    <dbReference type="NCBI Taxonomy" id="330083"/>
    <lineage>
        <taxon>Bacteria</taxon>
        <taxon>Bacillati</taxon>
        <taxon>Actinomycetota</taxon>
        <taxon>Actinomycetes</taxon>
        <taxon>Pseudonocardiales</taxon>
        <taxon>Pseudonocardiaceae</taxon>
        <taxon>Amycolatopsis</taxon>
    </lineage>
</organism>
<dbReference type="InterPro" id="IPR029032">
    <property type="entry name" value="AhpD-like"/>
</dbReference>
<dbReference type="RefSeq" id="WP_377867670.1">
    <property type="nucleotide sequence ID" value="NZ_JBHMAY010000001.1"/>
</dbReference>
<name>A0ABV7QBU7_9PSEU</name>